<keyword evidence="9 12" id="KW-0357">Heparan sulfate</keyword>
<gene>
    <name evidence="13" type="ORF">PR048_027209</name>
</gene>
<accession>A0ABQ9GEU1</accession>
<keyword evidence="3" id="KW-1003">Cell membrane</keyword>
<keyword evidence="7 12" id="KW-0472">Membrane</keyword>
<comment type="similarity">
    <text evidence="2 11">Belongs to the glypican family.</text>
</comment>
<evidence type="ECO:0000256" key="12">
    <source>
        <dbReference type="RuleBase" id="RU003519"/>
    </source>
</evidence>
<evidence type="ECO:0000256" key="11">
    <source>
        <dbReference type="RuleBase" id="RU003518"/>
    </source>
</evidence>
<evidence type="ECO:0000256" key="2">
    <source>
        <dbReference type="ARBA" id="ARBA00010260"/>
    </source>
</evidence>
<feature type="non-terminal residue" evidence="13">
    <location>
        <position position="295"/>
    </location>
</feature>
<evidence type="ECO:0000256" key="4">
    <source>
        <dbReference type="ARBA" id="ARBA00022622"/>
    </source>
</evidence>
<protein>
    <submittedName>
        <fullName evidence="13">Uncharacterized protein</fullName>
    </submittedName>
</protein>
<dbReference type="EMBL" id="JARBHB010000012">
    <property type="protein sequence ID" value="KAJ8870908.1"/>
    <property type="molecule type" value="Genomic_DNA"/>
</dbReference>
<comment type="subcellular location">
    <subcellularLocation>
        <location evidence="1 12">Cell membrane</location>
        <topology evidence="1 12">Lipid-anchor</topology>
        <topology evidence="1 12">GPI-anchor</topology>
    </subcellularLocation>
</comment>
<dbReference type="PANTHER" id="PTHR10822">
    <property type="entry name" value="GLYPICAN"/>
    <property type="match status" value="1"/>
</dbReference>
<evidence type="ECO:0000256" key="9">
    <source>
        <dbReference type="ARBA" id="ARBA00023207"/>
    </source>
</evidence>
<keyword evidence="8" id="KW-0325">Glycoprotein</keyword>
<evidence type="ECO:0000313" key="14">
    <source>
        <dbReference type="Proteomes" id="UP001159363"/>
    </source>
</evidence>
<evidence type="ECO:0000256" key="8">
    <source>
        <dbReference type="ARBA" id="ARBA00023180"/>
    </source>
</evidence>
<evidence type="ECO:0000256" key="6">
    <source>
        <dbReference type="ARBA" id="ARBA00022974"/>
    </source>
</evidence>
<keyword evidence="5" id="KW-0732">Signal</keyword>
<reference evidence="13 14" key="1">
    <citation type="submission" date="2023-02" db="EMBL/GenBank/DDBJ databases">
        <title>LHISI_Scaffold_Assembly.</title>
        <authorList>
            <person name="Stuart O.P."/>
            <person name="Cleave R."/>
            <person name="Magrath M.J.L."/>
            <person name="Mikheyev A.S."/>
        </authorList>
    </citation>
    <scope>NUCLEOTIDE SEQUENCE [LARGE SCALE GENOMIC DNA]</scope>
    <source>
        <strain evidence="13">Daus_M_001</strain>
        <tissue evidence="13">Leg muscle</tissue>
    </source>
</reference>
<keyword evidence="6 12" id="KW-0654">Proteoglycan</keyword>
<keyword evidence="10 12" id="KW-0449">Lipoprotein</keyword>
<evidence type="ECO:0000256" key="3">
    <source>
        <dbReference type="ARBA" id="ARBA00022475"/>
    </source>
</evidence>
<keyword evidence="14" id="KW-1185">Reference proteome</keyword>
<evidence type="ECO:0000256" key="10">
    <source>
        <dbReference type="ARBA" id="ARBA00023288"/>
    </source>
</evidence>
<name>A0ABQ9GEU1_9NEOP</name>
<evidence type="ECO:0000256" key="7">
    <source>
        <dbReference type="ARBA" id="ARBA00023136"/>
    </source>
</evidence>
<organism evidence="13 14">
    <name type="scientific">Dryococelus australis</name>
    <dbReference type="NCBI Taxonomy" id="614101"/>
    <lineage>
        <taxon>Eukaryota</taxon>
        <taxon>Metazoa</taxon>
        <taxon>Ecdysozoa</taxon>
        <taxon>Arthropoda</taxon>
        <taxon>Hexapoda</taxon>
        <taxon>Insecta</taxon>
        <taxon>Pterygota</taxon>
        <taxon>Neoptera</taxon>
        <taxon>Polyneoptera</taxon>
        <taxon>Phasmatodea</taxon>
        <taxon>Verophasmatodea</taxon>
        <taxon>Anareolatae</taxon>
        <taxon>Phasmatidae</taxon>
        <taxon>Eurycanthinae</taxon>
        <taxon>Dryococelus</taxon>
    </lineage>
</organism>
<evidence type="ECO:0000256" key="5">
    <source>
        <dbReference type="ARBA" id="ARBA00022729"/>
    </source>
</evidence>
<comment type="caution">
    <text evidence="13">The sequence shown here is derived from an EMBL/GenBank/DDBJ whole genome shotgun (WGS) entry which is preliminary data.</text>
</comment>
<dbReference type="Pfam" id="PF01153">
    <property type="entry name" value="Glypican"/>
    <property type="match status" value="1"/>
</dbReference>
<evidence type="ECO:0000313" key="13">
    <source>
        <dbReference type="EMBL" id="KAJ8870908.1"/>
    </source>
</evidence>
<dbReference type="PANTHER" id="PTHR10822:SF29">
    <property type="entry name" value="DIVISION ABNORMALLY DELAYED PROTEIN"/>
    <property type="match status" value="1"/>
</dbReference>
<comment type="function">
    <text evidence="12">Cell surface proteoglycan.</text>
</comment>
<dbReference type="InterPro" id="IPR001863">
    <property type="entry name" value="Glypican"/>
</dbReference>
<dbReference type="Proteomes" id="UP001159363">
    <property type="component" value="Chromosome 11"/>
</dbReference>
<evidence type="ECO:0000256" key="1">
    <source>
        <dbReference type="ARBA" id="ARBA00004609"/>
    </source>
</evidence>
<keyword evidence="4 12" id="KW-0336">GPI-anchor</keyword>
<sequence>MLEVVRRSRNKTLALFVDVYPRLAAAARHSISQLYADVLAYLEQRGEPQQEVPNLERSATDFFNGLFPEVYRLAVDPHQGGSFAVDYTACLRGSAPGLQPFGEVPRLAARSLRRSAEAAKTLLQALDLGAEVLASTDSLLMSEPGAEHCHAALLRMSYCSRCRGLTQRAKPCAGYCLNVMRGCLTQHAAELDLPWSGFVEASERLVLAVRAADLDVQQVVTALPNTISDAIMLAMEDGPALQKKFAHGRAPTLEKYSYRERKARDVVEKFVLEFWPRGSRSSGCQVTPAAALSGY</sequence>
<proteinExistence type="inferred from homology"/>